<evidence type="ECO:0000256" key="1">
    <source>
        <dbReference type="SAM" id="Coils"/>
    </source>
</evidence>
<feature type="transmembrane region" description="Helical" evidence="2">
    <location>
        <begin position="12"/>
        <end position="33"/>
    </location>
</feature>
<organism evidence="3 4">
    <name type="scientific">Aedoeadaptatus nemausensis</name>
    <dbReference type="NCBI Taxonomy" id="2582829"/>
    <lineage>
        <taxon>Bacteria</taxon>
        <taxon>Bacillati</taxon>
        <taxon>Bacillota</taxon>
        <taxon>Tissierellia</taxon>
        <taxon>Tissierellales</taxon>
        <taxon>Peptoniphilaceae</taxon>
        <taxon>Aedoeadaptatus</taxon>
    </lineage>
</organism>
<sequence length="96" mass="11125">MQLDIDAIAKWATAFIAIFSFAKLIVTPFTRVMSGTKATLKSLEDTIQDLRRDIQDSQKDRDDIHKVLETHDERINRVEDDVIRIDTFCTARTKKE</sequence>
<keyword evidence="1" id="KW-0175">Coiled coil</keyword>
<keyword evidence="2" id="KW-1133">Transmembrane helix</keyword>
<dbReference type="Proteomes" id="UP000586454">
    <property type="component" value="Unassembled WGS sequence"/>
</dbReference>
<feature type="coiled-coil region" evidence="1">
    <location>
        <begin position="33"/>
        <end position="60"/>
    </location>
</feature>
<protein>
    <submittedName>
        <fullName evidence="3">Uncharacterized protein</fullName>
    </submittedName>
</protein>
<evidence type="ECO:0000313" key="3">
    <source>
        <dbReference type="EMBL" id="CAC9931625.1"/>
    </source>
</evidence>
<evidence type="ECO:0000256" key="2">
    <source>
        <dbReference type="SAM" id="Phobius"/>
    </source>
</evidence>
<proteinExistence type="predicted"/>
<keyword evidence="2" id="KW-0812">Transmembrane</keyword>
<evidence type="ECO:0000313" key="4">
    <source>
        <dbReference type="Proteomes" id="UP000586454"/>
    </source>
</evidence>
<accession>A0A6V6Y3W2</accession>
<keyword evidence="4" id="KW-1185">Reference proteome</keyword>
<dbReference type="AlphaFoldDB" id="A0A6V6Y3W2"/>
<dbReference type="RefSeq" id="WP_180499923.1">
    <property type="nucleotide sequence ID" value="NZ_CAIJCS010000019.1"/>
</dbReference>
<reference evidence="3 4" key="1">
    <citation type="submission" date="2020-06" db="EMBL/GenBank/DDBJ databases">
        <authorList>
            <person name="Criscuolo A."/>
        </authorList>
    </citation>
    <scope>NUCLEOTIDE SEQUENCE [LARGE SCALE GENOMIC DNA]</scope>
    <source>
        <strain evidence="3">1804121828</strain>
    </source>
</reference>
<keyword evidence="2" id="KW-0472">Membrane</keyword>
<dbReference type="EMBL" id="CAIJCS010000019">
    <property type="protein sequence ID" value="CAC9931625.1"/>
    <property type="molecule type" value="Genomic_DNA"/>
</dbReference>
<gene>
    <name evidence="3" type="ORF">PEPNEM18_01021</name>
</gene>
<comment type="caution">
    <text evidence="3">The sequence shown here is derived from an EMBL/GenBank/DDBJ whole genome shotgun (WGS) entry which is preliminary data.</text>
</comment>
<name>A0A6V6Y3W2_9FIRM</name>